<dbReference type="EMBL" id="CP036317">
    <property type="protein sequence ID" value="QDV19523.1"/>
    <property type="molecule type" value="Genomic_DNA"/>
</dbReference>
<proteinExistence type="predicted"/>
<evidence type="ECO:0000313" key="1">
    <source>
        <dbReference type="EMBL" id="QDV19523.1"/>
    </source>
</evidence>
<protein>
    <submittedName>
        <fullName evidence="1">Uncharacterized protein</fullName>
    </submittedName>
</protein>
<accession>A0A518FT67</accession>
<dbReference type="Proteomes" id="UP000320839">
    <property type="component" value="Chromosome"/>
</dbReference>
<reference evidence="1 2" key="1">
    <citation type="submission" date="2019-02" db="EMBL/GenBank/DDBJ databases">
        <title>Deep-cultivation of Planctomycetes and their phenomic and genomic characterization uncovers novel biology.</title>
        <authorList>
            <person name="Wiegand S."/>
            <person name="Jogler M."/>
            <person name="Boedeker C."/>
            <person name="Pinto D."/>
            <person name="Vollmers J."/>
            <person name="Rivas-Marin E."/>
            <person name="Kohn T."/>
            <person name="Peeters S.H."/>
            <person name="Heuer A."/>
            <person name="Rast P."/>
            <person name="Oberbeckmann S."/>
            <person name="Bunk B."/>
            <person name="Jeske O."/>
            <person name="Meyerdierks A."/>
            <person name="Storesund J.E."/>
            <person name="Kallscheuer N."/>
            <person name="Luecker S."/>
            <person name="Lage O.M."/>
            <person name="Pohl T."/>
            <person name="Merkel B.J."/>
            <person name="Hornburger P."/>
            <person name="Mueller R.-W."/>
            <person name="Bruemmer F."/>
            <person name="Labrenz M."/>
            <person name="Spormann A.M."/>
            <person name="Op den Camp H."/>
            <person name="Overmann J."/>
            <person name="Amann R."/>
            <person name="Jetten M.S.M."/>
            <person name="Mascher T."/>
            <person name="Medema M.H."/>
            <person name="Devos D.P."/>
            <person name="Kaster A.-K."/>
            <person name="Ovreas L."/>
            <person name="Rohde M."/>
            <person name="Galperin M.Y."/>
            <person name="Jogler C."/>
        </authorList>
    </citation>
    <scope>NUCLEOTIDE SEQUENCE [LARGE SCALE GENOMIC DNA]</scope>
    <source>
        <strain evidence="1 2">Pan153</strain>
    </source>
</reference>
<sequence>MQDMGYLRLLAKSNFILNDLQSLIGQPFPFYLDWSMCNAFNGATLADKTSTFQILFYPDFCDVRDSGSYSVFLKNMSVSIFKRCDSVSKISKERFKNEIIKSEKKYEQLEKEHGPQLINQISRIHLRATSISGLESSENNCNEFLRFISSHFHGTILPEPVYEEDWLATDLDLNIELDLIEKLTEREMEIIFDSPCQKLIIPSSIQDLFPNSEKNIFGFGKMVGFHSVKLLQKWGISSFHIFCRQF</sequence>
<dbReference type="RefSeq" id="WP_145457514.1">
    <property type="nucleotide sequence ID" value="NZ_CP036317.1"/>
</dbReference>
<gene>
    <name evidence="1" type="ORF">Pan153_41890</name>
</gene>
<dbReference type="AlphaFoldDB" id="A0A518FT67"/>
<dbReference type="OrthoDB" id="9969865at2"/>
<organism evidence="1 2">
    <name type="scientific">Gimesia panareensis</name>
    <dbReference type="NCBI Taxonomy" id="2527978"/>
    <lineage>
        <taxon>Bacteria</taxon>
        <taxon>Pseudomonadati</taxon>
        <taxon>Planctomycetota</taxon>
        <taxon>Planctomycetia</taxon>
        <taxon>Planctomycetales</taxon>
        <taxon>Planctomycetaceae</taxon>
        <taxon>Gimesia</taxon>
    </lineage>
</organism>
<name>A0A518FT67_9PLAN</name>
<evidence type="ECO:0000313" key="2">
    <source>
        <dbReference type="Proteomes" id="UP000320839"/>
    </source>
</evidence>